<name>A0ABT0SEW7_9GAMM</name>
<evidence type="ECO:0008006" key="3">
    <source>
        <dbReference type="Google" id="ProtNLM"/>
    </source>
</evidence>
<evidence type="ECO:0000313" key="2">
    <source>
        <dbReference type="Proteomes" id="UP001431235"/>
    </source>
</evidence>
<reference evidence="1 2" key="1">
    <citation type="submission" date="2021-08" db="EMBL/GenBank/DDBJ databases">
        <title>Novel members of of the genus Stenotrophomonas from differernt environment.</title>
        <authorList>
            <person name="Deng Y."/>
        </authorList>
    </citation>
    <scope>NUCLEOTIDE SEQUENCE [LARGE SCALE GENOMIC DNA]</scope>
    <source>
        <strain evidence="1 2">CPCC 101365</strain>
    </source>
</reference>
<dbReference type="RefSeq" id="WP_250062101.1">
    <property type="nucleotide sequence ID" value="NZ_JAIKTS010000001.1"/>
</dbReference>
<comment type="caution">
    <text evidence="1">The sequence shown here is derived from an EMBL/GenBank/DDBJ whole genome shotgun (WGS) entry which is preliminary data.</text>
</comment>
<organism evidence="1 2">
    <name type="scientific">Stenotrophomonas mori</name>
    <dbReference type="NCBI Taxonomy" id="2871096"/>
    <lineage>
        <taxon>Bacteria</taxon>
        <taxon>Pseudomonadati</taxon>
        <taxon>Pseudomonadota</taxon>
        <taxon>Gammaproteobacteria</taxon>
        <taxon>Lysobacterales</taxon>
        <taxon>Lysobacteraceae</taxon>
        <taxon>Stenotrophomonas</taxon>
    </lineage>
</organism>
<protein>
    <recommendedName>
        <fullName evidence="3">Lipoprotein</fullName>
    </recommendedName>
</protein>
<sequence length="99" mass="10271">MQVSMLALLLAGCGHGGWRTAPGGDPAACVTHCQARHQSCMASTGGYGDCGEGSRQNSCERITNPELRGACQTSQAFCQNRSRGAVCGERLDSCMAGCN</sequence>
<dbReference type="Proteomes" id="UP001431235">
    <property type="component" value="Unassembled WGS sequence"/>
</dbReference>
<evidence type="ECO:0000313" key="1">
    <source>
        <dbReference type="EMBL" id="MCL7713797.1"/>
    </source>
</evidence>
<dbReference type="EMBL" id="JAIKTS010000001">
    <property type="protein sequence ID" value="MCL7713797.1"/>
    <property type="molecule type" value="Genomic_DNA"/>
</dbReference>
<proteinExistence type="predicted"/>
<accession>A0ABT0SEW7</accession>
<gene>
    <name evidence="1" type="ORF">K5L01_03855</name>
</gene>
<keyword evidence="2" id="KW-1185">Reference proteome</keyword>